<dbReference type="GO" id="GO:0014808">
    <property type="term" value="P:release of sequestered calcium ion into cytosol by sarcoplasmic reticulum"/>
    <property type="evidence" value="ECO:0007669"/>
    <property type="project" value="TreeGrafter"/>
</dbReference>
<dbReference type="GO" id="GO:0042383">
    <property type="term" value="C:sarcolemma"/>
    <property type="evidence" value="ECO:0007669"/>
    <property type="project" value="TreeGrafter"/>
</dbReference>
<dbReference type="AlphaFoldDB" id="A0A7J5YKU4"/>
<dbReference type="Proteomes" id="UP000518266">
    <property type="component" value="Unassembled WGS sequence"/>
</dbReference>
<evidence type="ECO:0000313" key="1">
    <source>
        <dbReference type="EMBL" id="KAF3850104.1"/>
    </source>
</evidence>
<accession>A0A7J5YKU4</accession>
<dbReference type="PANTHER" id="PTHR46399">
    <property type="entry name" value="B30.2/SPRY DOMAIN-CONTAINING PROTEIN"/>
    <property type="match status" value="1"/>
</dbReference>
<evidence type="ECO:0000313" key="2">
    <source>
        <dbReference type="Proteomes" id="UP000518266"/>
    </source>
</evidence>
<dbReference type="InterPro" id="IPR015925">
    <property type="entry name" value="Ryanodine_IP3_receptor"/>
</dbReference>
<protein>
    <submittedName>
        <fullName evidence="1">Uncharacterized protein</fullName>
    </submittedName>
</protein>
<reference evidence="1 2" key="1">
    <citation type="submission" date="2020-03" db="EMBL/GenBank/DDBJ databases">
        <title>Dissostichus mawsoni Genome sequencing and assembly.</title>
        <authorList>
            <person name="Park H."/>
        </authorList>
    </citation>
    <scope>NUCLEOTIDE SEQUENCE [LARGE SCALE GENOMIC DNA]</scope>
    <source>
        <strain evidence="1">DM0001</strain>
        <tissue evidence="1">Muscle</tissue>
    </source>
</reference>
<dbReference type="GO" id="GO:0033017">
    <property type="term" value="C:sarcoplasmic reticulum membrane"/>
    <property type="evidence" value="ECO:0007669"/>
    <property type="project" value="TreeGrafter"/>
</dbReference>
<comment type="caution">
    <text evidence="1">The sequence shown here is derived from an EMBL/GenBank/DDBJ whole genome shotgun (WGS) entry which is preliminary data.</text>
</comment>
<dbReference type="GO" id="GO:0005790">
    <property type="term" value="C:smooth endoplasmic reticulum"/>
    <property type="evidence" value="ECO:0007669"/>
    <property type="project" value="TreeGrafter"/>
</dbReference>
<dbReference type="PANTHER" id="PTHR46399:SF8">
    <property type="entry name" value="B30.2_SPRY DOMAIN-CONTAINING PROTEIN"/>
    <property type="match status" value="1"/>
</dbReference>
<dbReference type="GO" id="GO:0030018">
    <property type="term" value="C:Z disc"/>
    <property type="evidence" value="ECO:0007669"/>
    <property type="project" value="TreeGrafter"/>
</dbReference>
<sequence>MLTCYLFHMYVGVRAGGGIGDELEDPAGDPYELYRIMFDITFFFFVILRDQQEQVKEDMETKCFICGIGNDYFDRTPHGFETHTLQEHNLANYLFFLMYLINKDDTEHTGQESYVWKMYQERCWDFFPTGDCFRKQYEDQLG</sequence>
<organism evidence="1 2">
    <name type="scientific">Dissostichus mawsoni</name>
    <name type="common">Antarctic cod</name>
    <dbReference type="NCBI Taxonomy" id="36200"/>
    <lineage>
        <taxon>Eukaryota</taxon>
        <taxon>Metazoa</taxon>
        <taxon>Chordata</taxon>
        <taxon>Craniata</taxon>
        <taxon>Vertebrata</taxon>
        <taxon>Euteleostomi</taxon>
        <taxon>Actinopterygii</taxon>
        <taxon>Neopterygii</taxon>
        <taxon>Teleostei</taxon>
        <taxon>Neoteleostei</taxon>
        <taxon>Acanthomorphata</taxon>
        <taxon>Eupercaria</taxon>
        <taxon>Perciformes</taxon>
        <taxon>Notothenioidei</taxon>
        <taxon>Nototheniidae</taxon>
        <taxon>Dissostichus</taxon>
    </lineage>
</organism>
<dbReference type="GO" id="GO:0006941">
    <property type="term" value="P:striated muscle contraction"/>
    <property type="evidence" value="ECO:0007669"/>
    <property type="project" value="TreeGrafter"/>
</dbReference>
<dbReference type="GO" id="GO:0034704">
    <property type="term" value="C:calcium channel complex"/>
    <property type="evidence" value="ECO:0007669"/>
    <property type="project" value="TreeGrafter"/>
</dbReference>
<dbReference type="OrthoDB" id="300855at2759"/>
<name>A0A7J5YKU4_DISMA</name>
<gene>
    <name evidence="1" type="ORF">F7725_019823</name>
</gene>
<proteinExistence type="predicted"/>
<dbReference type="GO" id="GO:0005219">
    <property type="term" value="F:ryanodine-sensitive calcium-release channel activity"/>
    <property type="evidence" value="ECO:0007669"/>
    <property type="project" value="TreeGrafter"/>
</dbReference>
<dbReference type="EMBL" id="JAAKFY010000011">
    <property type="protein sequence ID" value="KAF3850104.1"/>
    <property type="molecule type" value="Genomic_DNA"/>
</dbReference>
<keyword evidence="2" id="KW-1185">Reference proteome</keyword>